<keyword evidence="1" id="KW-0472">Membrane</keyword>
<feature type="transmembrane region" description="Helical" evidence="1">
    <location>
        <begin position="17"/>
        <end position="35"/>
    </location>
</feature>
<proteinExistence type="predicted"/>
<protein>
    <recommendedName>
        <fullName evidence="4">TPM domain-containing protein</fullName>
    </recommendedName>
</protein>
<dbReference type="EMBL" id="WAIE01000003">
    <property type="protein sequence ID" value="KAB1441790.1"/>
    <property type="molecule type" value="Genomic_DNA"/>
</dbReference>
<dbReference type="Proteomes" id="UP000438699">
    <property type="component" value="Unassembled WGS sequence"/>
</dbReference>
<sequence>MRIEIPKPHGKSPMERVLRTLAMLLVVLVVMWAFYKNNENVLERVQKTRTVWDETGQMNREDIDFLRGFVKSLKDTFGINCRIQVFKGDVVVPDVDAKTLYVGLSPARRQVVMEFPALMRPALGAPFMDSLRDEHFAQAFDDNDWIRELKIAMTMIWSRLAVLENQEATQ</sequence>
<keyword evidence="1" id="KW-0812">Transmembrane</keyword>
<organism evidence="2 3">
    <name type="scientific">Pseudodesulfovibrio senegalensis</name>
    <dbReference type="NCBI Taxonomy" id="1721087"/>
    <lineage>
        <taxon>Bacteria</taxon>
        <taxon>Pseudomonadati</taxon>
        <taxon>Thermodesulfobacteriota</taxon>
        <taxon>Desulfovibrionia</taxon>
        <taxon>Desulfovibrionales</taxon>
        <taxon>Desulfovibrionaceae</taxon>
    </lineage>
</organism>
<name>A0A6N6N242_9BACT</name>
<dbReference type="OrthoDB" id="5471470at2"/>
<evidence type="ECO:0000313" key="3">
    <source>
        <dbReference type="Proteomes" id="UP000438699"/>
    </source>
</evidence>
<dbReference type="AlphaFoldDB" id="A0A6N6N242"/>
<evidence type="ECO:0008006" key="4">
    <source>
        <dbReference type="Google" id="ProtNLM"/>
    </source>
</evidence>
<evidence type="ECO:0000313" key="2">
    <source>
        <dbReference type="EMBL" id="KAB1441790.1"/>
    </source>
</evidence>
<comment type="caution">
    <text evidence="2">The sequence shown here is derived from an EMBL/GenBank/DDBJ whole genome shotgun (WGS) entry which is preliminary data.</text>
</comment>
<gene>
    <name evidence="2" type="ORF">F8A88_09375</name>
</gene>
<keyword evidence="3" id="KW-1185">Reference proteome</keyword>
<dbReference type="RefSeq" id="WP_151150882.1">
    <property type="nucleotide sequence ID" value="NZ_WAIE01000003.1"/>
</dbReference>
<keyword evidence="1" id="KW-1133">Transmembrane helix</keyword>
<evidence type="ECO:0000256" key="1">
    <source>
        <dbReference type="SAM" id="Phobius"/>
    </source>
</evidence>
<reference evidence="2 3" key="1">
    <citation type="journal article" date="2017" name="Int. J. Syst. Evol. Microbiol.">
        <title>Desulfovibrio senegalensis sp. nov., a mesophilic sulfate reducer isolated from marine sediment.</title>
        <authorList>
            <person name="Thioye A."/>
            <person name="Gam Z.B.A."/>
            <person name="Mbengue M."/>
            <person name="Cayol J.L."/>
            <person name="Joseph-Bartoli M."/>
            <person name="Toure-Kane C."/>
            <person name="Labat M."/>
        </authorList>
    </citation>
    <scope>NUCLEOTIDE SEQUENCE [LARGE SCALE GENOMIC DNA]</scope>
    <source>
        <strain evidence="2 3">DSM 101509</strain>
    </source>
</reference>
<accession>A0A6N6N242</accession>